<dbReference type="EMBL" id="JACCEL010000001">
    <property type="protein sequence ID" value="MBG9977250.1"/>
    <property type="molecule type" value="Genomic_DNA"/>
</dbReference>
<reference evidence="2 3" key="1">
    <citation type="submission" date="2020-07" db="EMBL/GenBank/DDBJ databases">
        <title>Facklamia lactis sp. nov., isolated from raw milk.</title>
        <authorList>
            <person name="Doll E.V."/>
            <person name="Huptas C."/>
            <person name="Staib L."/>
            <person name="Wenning M."/>
            <person name="Scherer S."/>
        </authorList>
    </citation>
    <scope>NUCLEOTIDE SEQUENCE [LARGE SCALE GENOMIC DNA]</scope>
    <source>
        <strain evidence="2 3">DSM 104272</strain>
    </source>
</reference>
<organism evidence="2 3">
    <name type="scientific">Ruoffia tabacinasalis</name>
    <dbReference type="NCBI Taxonomy" id="87458"/>
    <lineage>
        <taxon>Bacteria</taxon>
        <taxon>Bacillati</taxon>
        <taxon>Bacillota</taxon>
        <taxon>Bacilli</taxon>
        <taxon>Lactobacillales</taxon>
        <taxon>Aerococcaceae</taxon>
        <taxon>Ruoffia</taxon>
    </lineage>
</organism>
<keyword evidence="3" id="KW-1185">Reference proteome</keyword>
<proteinExistence type="predicted"/>
<gene>
    <name evidence="2" type="ORF">HYQ42_00500</name>
</gene>
<dbReference type="RefSeq" id="WP_197103128.1">
    <property type="nucleotide sequence ID" value="NZ_JACCEL010000001.1"/>
</dbReference>
<keyword evidence="1" id="KW-0812">Transmembrane</keyword>
<keyword evidence="1" id="KW-0472">Membrane</keyword>
<protein>
    <submittedName>
        <fullName evidence="2">Uncharacterized protein</fullName>
    </submittedName>
</protein>
<evidence type="ECO:0000256" key="1">
    <source>
        <dbReference type="SAM" id="Phobius"/>
    </source>
</evidence>
<comment type="caution">
    <text evidence="2">The sequence shown here is derived from an EMBL/GenBank/DDBJ whole genome shotgun (WGS) entry which is preliminary data.</text>
</comment>
<accession>A0ABS0LG85</accession>
<feature type="transmembrane region" description="Helical" evidence="1">
    <location>
        <begin position="7"/>
        <end position="28"/>
    </location>
</feature>
<name>A0ABS0LG85_9LACT</name>
<evidence type="ECO:0000313" key="2">
    <source>
        <dbReference type="EMBL" id="MBG9977250.1"/>
    </source>
</evidence>
<evidence type="ECO:0000313" key="3">
    <source>
        <dbReference type="Proteomes" id="UP000823401"/>
    </source>
</evidence>
<keyword evidence="1" id="KW-1133">Transmembrane helix</keyword>
<sequence length="98" mass="11132">MDNIFKVIQGVLSISVILLVAFLLYIYMGNNTQEEVSELSVDPIFGQTLSGTNPQTVHWYEAGDDIRPNLYEVVYFPEVVTNGTQGHYEVYRTLGKDR</sequence>
<dbReference type="Proteomes" id="UP000823401">
    <property type="component" value="Unassembled WGS sequence"/>
</dbReference>